<dbReference type="InterPro" id="IPR028979">
    <property type="entry name" value="Ser_kin/Pase_Hpr-like_N_sf"/>
</dbReference>
<dbReference type="CDD" id="cd03109">
    <property type="entry name" value="DTBS"/>
    <property type="match status" value="1"/>
</dbReference>
<protein>
    <submittedName>
        <fullName evidence="4">Cobyrinic acid a,c-diamide synthase family protein</fullName>
    </submittedName>
</protein>
<evidence type="ECO:0000259" key="3">
    <source>
        <dbReference type="Pfam" id="PF07085"/>
    </source>
</evidence>
<dbReference type="Gene3D" id="3.40.50.300">
    <property type="entry name" value="P-loop containing nucleotide triphosphate hydrolases"/>
    <property type="match status" value="1"/>
</dbReference>
<dbReference type="SUPFAM" id="SSF75138">
    <property type="entry name" value="HprK N-terminal domain-like"/>
    <property type="match status" value="1"/>
</dbReference>
<dbReference type="STRING" id="313628.LNTAR_13692"/>
<dbReference type="OrthoDB" id="9808302at2"/>
<dbReference type="PANTHER" id="PTHR21343:SF8">
    <property type="entry name" value="DRTGG DOMAIN-CONTAINING PROTEIN"/>
    <property type="match status" value="1"/>
</dbReference>
<dbReference type="Proteomes" id="UP000004947">
    <property type="component" value="Unassembled WGS sequence"/>
</dbReference>
<dbReference type="Pfam" id="PF13500">
    <property type="entry name" value="AAA_26"/>
    <property type="match status" value="1"/>
</dbReference>
<dbReference type="PANTHER" id="PTHR21343">
    <property type="entry name" value="DETHIOBIOTIN SYNTHETASE"/>
    <property type="match status" value="1"/>
</dbReference>
<sequence>MKSLYIAATSQHVGKTTNTLGMLAALQKRNVKVGYSKPLGQQFHTVKGKRVDKDAVLFSETLKTFELIPDIHSPVILGPGDTAELLDDPKTDVLERKILHAAETLNKDYEFTLYEGTGHPGVGSVVGLSNARVAELLETRVVLVLEGGIGNTIDRLALCKALFDAHGVQIVGVILNKVLPQKMDKIRQYVEPWIEANGMQLLGLMPYDSQLVYPSIKHVVKVVKGEVISGAQETMNTLVHEALAGGTSNPSGDHPPENLLLVVSRGRFLESLHHQQKLASEQGRDFKLAGVMLTSKGHVSSKALKICEEQGIPVITTDFDTYQAVVKMSHLVAKIDTKSPAKVQRAIDLFEENIDMEKLLKLVE</sequence>
<proteinExistence type="predicted"/>
<comment type="subunit">
    <text evidence="1">Homohexamer.</text>
</comment>
<evidence type="ECO:0000313" key="4">
    <source>
        <dbReference type="EMBL" id="EDM28873.1"/>
    </source>
</evidence>
<evidence type="ECO:0000256" key="2">
    <source>
        <dbReference type="ARBA" id="ARBA00022962"/>
    </source>
</evidence>
<dbReference type="Pfam" id="PF07085">
    <property type="entry name" value="DRTGG"/>
    <property type="match status" value="1"/>
</dbReference>
<keyword evidence="2" id="KW-0315">Glutamine amidotransferase</keyword>
<dbReference type="InterPro" id="IPR010766">
    <property type="entry name" value="DRTGG"/>
</dbReference>
<dbReference type="eggNOG" id="COG0857">
    <property type="taxonomic scope" value="Bacteria"/>
</dbReference>
<reference evidence="4 5" key="1">
    <citation type="journal article" date="2010" name="J. Bacteriol.">
        <title>Genome sequence of Lentisphaera araneosa HTCC2155T, the type species of the order Lentisphaerales in the phylum Lentisphaerae.</title>
        <authorList>
            <person name="Thrash J.C."/>
            <person name="Cho J.C."/>
            <person name="Vergin K.L."/>
            <person name="Morris R.M."/>
            <person name="Giovannoni S.J."/>
        </authorList>
    </citation>
    <scope>NUCLEOTIDE SEQUENCE [LARGE SCALE GENOMIC DNA]</scope>
    <source>
        <strain evidence="4 5">HTCC2155</strain>
    </source>
</reference>
<dbReference type="SUPFAM" id="SSF52540">
    <property type="entry name" value="P-loop containing nucleoside triphosphate hydrolases"/>
    <property type="match status" value="1"/>
</dbReference>
<gene>
    <name evidence="4" type="ORF">LNTAR_13692</name>
</gene>
<feature type="domain" description="DRTGG" evidence="3">
    <location>
        <begin position="219"/>
        <end position="330"/>
    </location>
</feature>
<dbReference type="EMBL" id="ABCK01000003">
    <property type="protein sequence ID" value="EDM28873.1"/>
    <property type="molecule type" value="Genomic_DNA"/>
</dbReference>
<accession>A6DGZ0</accession>
<dbReference type="AlphaFoldDB" id="A6DGZ0"/>
<keyword evidence="5" id="KW-1185">Reference proteome</keyword>
<comment type="caution">
    <text evidence="4">The sequence shown here is derived from an EMBL/GenBank/DDBJ whole genome shotgun (WGS) entry which is preliminary data.</text>
</comment>
<dbReference type="RefSeq" id="WP_007277175.1">
    <property type="nucleotide sequence ID" value="NZ_ABCK01000003.1"/>
</dbReference>
<organism evidence="4 5">
    <name type="scientific">Lentisphaera araneosa HTCC2155</name>
    <dbReference type="NCBI Taxonomy" id="313628"/>
    <lineage>
        <taxon>Bacteria</taxon>
        <taxon>Pseudomonadati</taxon>
        <taxon>Lentisphaerota</taxon>
        <taxon>Lentisphaeria</taxon>
        <taxon>Lentisphaerales</taxon>
        <taxon>Lentisphaeraceae</taxon>
        <taxon>Lentisphaera</taxon>
    </lineage>
</organism>
<evidence type="ECO:0000313" key="5">
    <source>
        <dbReference type="Proteomes" id="UP000004947"/>
    </source>
</evidence>
<name>A6DGZ0_9BACT</name>
<dbReference type="InterPro" id="IPR027417">
    <property type="entry name" value="P-loop_NTPase"/>
</dbReference>
<evidence type="ECO:0000256" key="1">
    <source>
        <dbReference type="ARBA" id="ARBA00011643"/>
    </source>
</evidence>
<dbReference type="Gene3D" id="3.40.1390.20">
    <property type="entry name" value="HprK N-terminal domain-like"/>
    <property type="match status" value="1"/>
</dbReference>